<evidence type="ECO:0000313" key="2">
    <source>
        <dbReference type="EMBL" id="ETO14976.1"/>
    </source>
</evidence>
<dbReference type="AlphaFoldDB" id="X6MMV0"/>
<accession>X6MMV0</accession>
<dbReference type="SUPFAM" id="SSF74924">
    <property type="entry name" value="Cap-Gly domain"/>
    <property type="match status" value="1"/>
</dbReference>
<dbReference type="Pfam" id="PF01302">
    <property type="entry name" value="CAP_GLY"/>
    <property type="match status" value="1"/>
</dbReference>
<dbReference type="SMART" id="SM01052">
    <property type="entry name" value="CAP_GLY"/>
    <property type="match status" value="1"/>
</dbReference>
<dbReference type="EMBL" id="ASPP01019593">
    <property type="protein sequence ID" value="ETO14976.1"/>
    <property type="molecule type" value="Genomic_DNA"/>
</dbReference>
<name>X6MMV0_RETFI</name>
<dbReference type="Proteomes" id="UP000023152">
    <property type="component" value="Unassembled WGS sequence"/>
</dbReference>
<comment type="caution">
    <text evidence="2">The sequence shown here is derived from an EMBL/GenBank/DDBJ whole genome shotgun (WGS) entry which is preliminary data.</text>
</comment>
<dbReference type="InterPro" id="IPR036859">
    <property type="entry name" value="CAP-Gly_dom_sf"/>
</dbReference>
<dbReference type="Gene3D" id="2.30.30.190">
    <property type="entry name" value="CAP Gly-rich-like domain"/>
    <property type="match status" value="1"/>
</dbReference>
<evidence type="ECO:0000259" key="1">
    <source>
        <dbReference type="SMART" id="SM01052"/>
    </source>
</evidence>
<gene>
    <name evidence="2" type="ORF">RFI_22392</name>
</gene>
<sequence>MDTVAHDGKINDVVVADDWIQETKISKLATVLIGSLGEMGIEFDDWWINDYDEISISKFTKKKCYLYFPTTNHYIKTKSKRPIQEKLHNLETVTYPTLQDLGEKNTGRYSAVNGRCTKYFWIISKKREEEVELNDNDFDDEDNTTPPLRTPLPKIQFKIGDYVKHFSISDPFGAAGIIKHIGYPPFAEDEIVGIELDEWCANTHDGSTSSNIIFDTLPGRGTFARRNKIEKFNPEKKNWKRQRFN</sequence>
<feature type="domain" description="CAP-Gly" evidence="1">
    <location>
        <begin position="159"/>
        <end position="230"/>
    </location>
</feature>
<dbReference type="InterPro" id="IPR000938">
    <property type="entry name" value="CAP-Gly_domain"/>
</dbReference>
<keyword evidence="3" id="KW-1185">Reference proteome</keyword>
<organism evidence="2 3">
    <name type="scientific">Reticulomyxa filosa</name>
    <dbReference type="NCBI Taxonomy" id="46433"/>
    <lineage>
        <taxon>Eukaryota</taxon>
        <taxon>Sar</taxon>
        <taxon>Rhizaria</taxon>
        <taxon>Retaria</taxon>
        <taxon>Foraminifera</taxon>
        <taxon>Monothalamids</taxon>
        <taxon>Reticulomyxidae</taxon>
        <taxon>Reticulomyxa</taxon>
    </lineage>
</organism>
<proteinExistence type="predicted"/>
<reference evidence="2 3" key="1">
    <citation type="journal article" date="2013" name="Curr. Biol.">
        <title>The Genome of the Foraminiferan Reticulomyxa filosa.</title>
        <authorList>
            <person name="Glockner G."/>
            <person name="Hulsmann N."/>
            <person name="Schleicher M."/>
            <person name="Noegel A.A."/>
            <person name="Eichinger L."/>
            <person name="Gallinger C."/>
            <person name="Pawlowski J."/>
            <person name="Sierra R."/>
            <person name="Euteneuer U."/>
            <person name="Pillet L."/>
            <person name="Moustafa A."/>
            <person name="Platzer M."/>
            <person name="Groth M."/>
            <person name="Szafranski K."/>
            <person name="Schliwa M."/>
        </authorList>
    </citation>
    <scope>NUCLEOTIDE SEQUENCE [LARGE SCALE GENOMIC DNA]</scope>
</reference>
<evidence type="ECO:0000313" key="3">
    <source>
        <dbReference type="Proteomes" id="UP000023152"/>
    </source>
</evidence>
<dbReference type="OrthoDB" id="2130750at2759"/>
<protein>
    <recommendedName>
        <fullName evidence="1">CAP-Gly domain-containing protein</fullName>
    </recommendedName>
</protein>